<comment type="subcellular location">
    <subcellularLocation>
        <location evidence="1">Cell membrane</location>
        <topology evidence="1">Multi-pass membrane protein</topology>
    </subcellularLocation>
</comment>
<feature type="transmembrane region" description="Helical" evidence="7">
    <location>
        <begin position="195"/>
        <end position="216"/>
    </location>
</feature>
<dbReference type="GO" id="GO:0022857">
    <property type="term" value="F:transmembrane transporter activity"/>
    <property type="evidence" value="ECO:0007669"/>
    <property type="project" value="InterPro"/>
</dbReference>
<evidence type="ECO:0000256" key="3">
    <source>
        <dbReference type="ARBA" id="ARBA00022475"/>
    </source>
</evidence>
<dbReference type="GO" id="GO:0005886">
    <property type="term" value="C:plasma membrane"/>
    <property type="evidence" value="ECO:0007669"/>
    <property type="project" value="UniProtKB-SubCell"/>
</dbReference>
<evidence type="ECO:0000313" key="10">
    <source>
        <dbReference type="Proteomes" id="UP000198582"/>
    </source>
</evidence>
<evidence type="ECO:0000256" key="7">
    <source>
        <dbReference type="SAM" id="Phobius"/>
    </source>
</evidence>
<protein>
    <submittedName>
        <fullName evidence="9">MFS transporter, DHA2 family, multidrug resistance protein</fullName>
    </submittedName>
</protein>
<name>A0A1H8YJ50_9PSEU</name>
<feature type="transmembrane region" description="Helical" evidence="7">
    <location>
        <begin position="161"/>
        <end position="183"/>
    </location>
</feature>
<evidence type="ECO:0000313" key="9">
    <source>
        <dbReference type="EMBL" id="SEP52185.1"/>
    </source>
</evidence>
<feature type="transmembrane region" description="Helical" evidence="7">
    <location>
        <begin position="332"/>
        <end position="362"/>
    </location>
</feature>
<evidence type="ECO:0000256" key="4">
    <source>
        <dbReference type="ARBA" id="ARBA00022692"/>
    </source>
</evidence>
<organism evidence="9 10">
    <name type="scientific">Amycolatopsis saalfeldensis</name>
    <dbReference type="NCBI Taxonomy" id="394193"/>
    <lineage>
        <taxon>Bacteria</taxon>
        <taxon>Bacillati</taxon>
        <taxon>Actinomycetota</taxon>
        <taxon>Actinomycetes</taxon>
        <taxon>Pseudonocardiales</taxon>
        <taxon>Pseudonocardiaceae</taxon>
        <taxon>Amycolatopsis</taxon>
    </lineage>
</organism>
<dbReference type="EMBL" id="FOEF01000019">
    <property type="protein sequence ID" value="SEP52185.1"/>
    <property type="molecule type" value="Genomic_DNA"/>
</dbReference>
<dbReference type="SUPFAM" id="SSF103473">
    <property type="entry name" value="MFS general substrate transporter"/>
    <property type="match status" value="1"/>
</dbReference>
<feature type="transmembrane region" description="Helical" evidence="7">
    <location>
        <begin position="75"/>
        <end position="94"/>
    </location>
</feature>
<gene>
    <name evidence="9" type="ORF">SAMN04489732_11967</name>
</gene>
<feature type="transmembrane region" description="Helical" evidence="7">
    <location>
        <begin position="262"/>
        <end position="287"/>
    </location>
</feature>
<dbReference type="AlphaFoldDB" id="A0A1H8YJ50"/>
<keyword evidence="4 7" id="KW-0812">Transmembrane</keyword>
<keyword evidence="6 7" id="KW-0472">Membrane</keyword>
<dbReference type="InterPro" id="IPR036259">
    <property type="entry name" value="MFS_trans_sf"/>
</dbReference>
<evidence type="ECO:0000256" key="2">
    <source>
        <dbReference type="ARBA" id="ARBA00022448"/>
    </source>
</evidence>
<keyword evidence="2" id="KW-0813">Transport</keyword>
<dbReference type="OrthoDB" id="4172724at2"/>
<dbReference type="InterPro" id="IPR020846">
    <property type="entry name" value="MFS_dom"/>
</dbReference>
<feature type="domain" description="Major facilitator superfamily (MFS) profile" evidence="8">
    <location>
        <begin position="9"/>
        <end position="500"/>
    </location>
</feature>
<feature type="transmembrane region" description="Helical" evidence="7">
    <location>
        <begin position="133"/>
        <end position="155"/>
    </location>
</feature>
<dbReference type="Gene3D" id="1.20.1250.20">
    <property type="entry name" value="MFS general substrate transporter like domains"/>
    <property type="match status" value="1"/>
</dbReference>
<feature type="transmembrane region" description="Helical" evidence="7">
    <location>
        <begin position="100"/>
        <end position="121"/>
    </location>
</feature>
<dbReference type="PROSITE" id="PS50850">
    <property type="entry name" value="MFS"/>
    <property type="match status" value="1"/>
</dbReference>
<dbReference type="Proteomes" id="UP000198582">
    <property type="component" value="Unassembled WGS sequence"/>
</dbReference>
<feature type="transmembrane region" description="Helical" evidence="7">
    <location>
        <begin position="476"/>
        <end position="496"/>
    </location>
</feature>
<evidence type="ECO:0000256" key="5">
    <source>
        <dbReference type="ARBA" id="ARBA00022989"/>
    </source>
</evidence>
<feature type="transmembrane region" description="Helical" evidence="7">
    <location>
        <begin position="46"/>
        <end position="63"/>
    </location>
</feature>
<accession>A0A1H8YJ50</accession>
<feature type="transmembrane region" description="Helical" evidence="7">
    <location>
        <begin position="7"/>
        <end position="34"/>
    </location>
</feature>
<dbReference type="Gene3D" id="1.20.1720.10">
    <property type="entry name" value="Multidrug resistance protein D"/>
    <property type="match status" value="1"/>
</dbReference>
<feature type="transmembrane region" description="Helical" evidence="7">
    <location>
        <begin position="299"/>
        <end position="320"/>
    </location>
</feature>
<dbReference type="Pfam" id="PF07690">
    <property type="entry name" value="MFS_1"/>
    <property type="match status" value="1"/>
</dbReference>
<feature type="transmembrane region" description="Helical" evidence="7">
    <location>
        <begin position="222"/>
        <end position="241"/>
    </location>
</feature>
<evidence type="ECO:0000256" key="6">
    <source>
        <dbReference type="ARBA" id="ARBA00023136"/>
    </source>
</evidence>
<dbReference type="PANTHER" id="PTHR42718:SF47">
    <property type="entry name" value="METHYL VIOLOGEN RESISTANCE PROTEIN SMVA"/>
    <property type="match status" value="1"/>
</dbReference>
<keyword evidence="3" id="KW-1003">Cell membrane</keyword>
<keyword evidence="5 7" id="KW-1133">Transmembrane helix</keyword>
<reference evidence="10" key="1">
    <citation type="submission" date="2016-10" db="EMBL/GenBank/DDBJ databases">
        <authorList>
            <person name="Varghese N."/>
            <person name="Submissions S."/>
        </authorList>
    </citation>
    <scope>NUCLEOTIDE SEQUENCE [LARGE SCALE GENOMIC DNA]</scope>
    <source>
        <strain evidence="10">DSM 44993</strain>
    </source>
</reference>
<dbReference type="InterPro" id="IPR011701">
    <property type="entry name" value="MFS"/>
</dbReference>
<dbReference type="RefSeq" id="WP_091625066.1">
    <property type="nucleotide sequence ID" value="NZ_FOEF01000019.1"/>
</dbReference>
<sequence length="512" mass="52868">MERRGQWWALAVLVLPVLLISVDSTVLGFALPYLSEDLGPTGAEQLWIVDVYSFVLAGLLVFMGTLGDRIGRRRLLLAGAVAFGLASVLAAFSTTPMMLILARALLGVGGATLMPSTLSLIRSIFTDDRRRRTAVAVWSAAFSGGMAVGPVIGGWLLEHFWWGSVFLINVPVMVVLLIAGPLLLPEHRDPNPGRFDLLSALLSLGAMLPVVYGVKIAATSGFTWSAALAVVVGLGLGVLFVGRQRRLERPMLDLALFSNRMFTASVVTNLLGVFALVGLLFLVPQYLQLVLGLSPVTAALWMLPATVAGIAGALLAAWLARRVRVPVLVSVGLLLGAAGFLVLTSLGTTAGLAAVVVAFVLVGGGVALSETLTNDLVISAAPVDRAGAASAISETGYELGGALGTALLGSLATAVYQSGVTGSLSAAPHDPAMDTAVAAAHDTLGGAVSAAKSLPAPAAEALVTSAREAFVSGLHVTAWAGAAILLYTAVQAYFLLTRGRRPANTKETPLPV</sequence>
<keyword evidence="10" id="KW-1185">Reference proteome</keyword>
<evidence type="ECO:0000256" key="1">
    <source>
        <dbReference type="ARBA" id="ARBA00004651"/>
    </source>
</evidence>
<dbReference type="PANTHER" id="PTHR42718">
    <property type="entry name" value="MAJOR FACILITATOR SUPERFAMILY MULTIDRUG TRANSPORTER MFSC"/>
    <property type="match status" value="1"/>
</dbReference>
<evidence type="ECO:0000259" key="8">
    <source>
        <dbReference type="PROSITE" id="PS50850"/>
    </source>
</evidence>
<proteinExistence type="predicted"/>
<dbReference type="CDD" id="cd17321">
    <property type="entry name" value="MFS_MMR_MDR_like"/>
    <property type="match status" value="1"/>
</dbReference>